<feature type="compositionally biased region" description="Low complexity" evidence="3">
    <location>
        <begin position="1"/>
        <end position="11"/>
    </location>
</feature>
<evidence type="ECO:0000259" key="4">
    <source>
        <dbReference type="SMART" id="SM01008"/>
    </source>
</evidence>
<dbReference type="EMBL" id="JBHTHR010001023">
    <property type="protein sequence ID" value="MFD0803639.1"/>
    <property type="molecule type" value="Genomic_DNA"/>
</dbReference>
<dbReference type="SUPFAM" id="SSF54665">
    <property type="entry name" value="CO dehydrogenase molybdoprotein N-domain-like"/>
    <property type="match status" value="1"/>
</dbReference>
<evidence type="ECO:0000256" key="2">
    <source>
        <dbReference type="ARBA" id="ARBA00023002"/>
    </source>
</evidence>
<dbReference type="InterPro" id="IPR036856">
    <property type="entry name" value="Ald_Oxase/Xan_DH_a/b_sf"/>
</dbReference>
<feature type="region of interest" description="Disordered" evidence="3">
    <location>
        <begin position="1"/>
        <end position="23"/>
    </location>
</feature>
<protein>
    <submittedName>
        <fullName evidence="5">Xanthine dehydrogenase family protein molybdopterin-binding subunit</fullName>
    </submittedName>
</protein>
<dbReference type="Pfam" id="PF02738">
    <property type="entry name" value="MoCoBD_1"/>
    <property type="match status" value="1"/>
</dbReference>
<gene>
    <name evidence="5" type="ORF">ACFQZU_20295</name>
</gene>
<dbReference type="Gene3D" id="3.30.365.10">
    <property type="entry name" value="Aldehyde oxidase/xanthine dehydrogenase, molybdopterin binding domain"/>
    <property type="match status" value="2"/>
</dbReference>
<accession>A0ABW3BMR4</accession>
<dbReference type="InterPro" id="IPR000674">
    <property type="entry name" value="Ald_Oxase/Xan_DH_a/b"/>
</dbReference>
<dbReference type="PANTHER" id="PTHR11908:SF132">
    <property type="entry name" value="ALDEHYDE OXIDASE 1-RELATED"/>
    <property type="match status" value="1"/>
</dbReference>
<reference evidence="6" key="1">
    <citation type="journal article" date="2019" name="Int. J. Syst. Evol. Microbiol.">
        <title>The Global Catalogue of Microorganisms (GCM) 10K type strain sequencing project: providing services to taxonomists for standard genome sequencing and annotation.</title>
        <authorList>
            <consortium name="The Broad Institute Genomics Platform"/>
            <consortium name="The Broad Institute Genome Sequencing Center for Infectious Disease"/>
            <person name="Wu L."/>
            <person name="Ma J."/>
        </authorList>
    </citation>
    <scope>NUCLEOTIDE SEQUENCE [LARGE SCALE GENOMIC DNA]</scope>
    <source>
        <strain evidence="6">CCUG 63369</strain>
    </source>
</reference>
<organism evidence="5 6">
    <name type="scientific">Streptomonospora algeriensis</name>
    <dbReference type="NCBI Taxonomy" id="995084"/>
    <lineage>
        <taxon>Bacteria</taxon>
        <taxon>Bacillati</taxon>
        <taxon>Actinomycetota</taxon>
        <taxon>Actinomycetes</taxon>
        <taxon>Streptosporangiales</taxon>
        <taxon>Nocardiopsidaceae</taxon>
        <taxon>Streptomonospora</taxon>
    </lineage>
</organism>
<keyword evidence="6" id="KW-1185">Reference proteome</keyword>
<dbReference type="SUPFAM" id="SSF56003">
    <property type="entry name" value="Molybdenum cofactor-binding domain"/>
    <property type="match status" value="1"/>
</dbReference>
<evidence type="ECO:0000313" key="5">
    <source>
        <dbReference type="EMBL" id="MFD0803639.1"/>
    </source>
</evidence>
<dbReference type="InterPro" id="IPR016208">
    <property type="entry name" value="Ald_Oxase/xanthine_DH-like"/>
</dbReference>
<keyword evidence="2" id="KW-0560">Oxidoreductase</keyword>
<feature type="non-terminal residue" evidence="5">
    <location>
        <position position="415"/>
    </location>
</feature>
<comment type="caution">
    <text evidence="5">The sequence shown here is derived from an EMBL/GenBank/DDBJ whole genome shotgun (WGS) entry which is preliminary data.</text>
</comment>
<evidence type="ECO:0000313" key="6">
    <source>
        <dbReference type="Proteomes" id="UP001596956"/>
    </source>
</evidence>
<keyword evidence="1" id="KW-0500">Molybdenum</keyword>
<proteinExistence type="predicted"/>
<dbReference type="InterPro" id="IPR037165">
    <property type="entry name" value="AldOxase/xan_DH_Mopterin-bd_sf"/>
</dbReference>
<dbReference type="SMART" id="SM01008">
    <property type="entry name" value="Ald_Xan_dh_C"/>
    <property type="match status" value="1"/>
</dbReference>
<dbReference type="PANTHER" id="PTHR11908">
    <property type="entry name" value="XANTHINE DEHYDROGENASE"/>
    <property type="match status" value="1"/>
</dbReference>
<dbReference type="Proteomes" id="UP001596956">
    <property type="component" value="Unassembled WGS sequence"/>
</dbReference>
<feature type="domain" description="Aldehyde oxidase/xanthine dehydrogenase a/b hammerhead" evidence="4">
    <location>
        <begin position="23"/>
        <end position="134"/>
    </location>
</feature>
<dbReference type="Gene3D" id="3.90.1170.50">
    <property type="entry name" value="Aldehyde oxidase/xanthine dehydrogenase, a/b hammerhead"/>
    <property type="match status" value="1"/>
</dbReference>
<dbReference type="InterPro" id="IPR008274">
    <property type="entry name" value="AldOxase/xan_DH_MoCoBD1"/>
</dbReference>
<dbReference type="Pfam" id="PF01315">
    <property type="entry name" value="Ald_Xan_dh_C"/>
    <property type="match status" value="1"/>
</dbReference>
<sequence length="415" mass="44494">MTTRAETATETAPRRADGPRKAAGTAPYAYDYRVADPAYIAPVQATVARGRVLEVDAFGAEAVEGVLTVLWHANAPRLASEPDLSGLQRAAELAVLQSGEVAYRGQIVAAVVAETFEAAWQAAAQVRVRYEQLPHDVGLSDQRADAFAPEEDHRQGDTAEAAPADVVVEHTYTTAMQHNNPMEPHTTVAHFDGAALTLYESTQGAHEARRTVAAMTGLDPDSVHVIAPYVGGGFGSKGPLHAPTVLAALSAVALPGRSVKLALTRRQMFTLVGYRSPTLQRVRLSADAEGRLSGIDVLATVQSSHVADFVEPAAQASKSMYAAPNRRMGHRAVRLDAPVPTWMRAPGECPGMFGPEVAVDELAWSCGLDPIEVRLRNEPDRDPHTHKPFSTRNLAACLREGARRFGWADRAPEPG</sequence>
<evidence type="ECO:0000256" key="3">
    <source>
        <dbReference type="SAM" id="MobiDB-lite"/>
    </source>
</evidence>
<evidence type="ECO:0000256" key="1">
    <source>
        <dbReference type="ARBA" id="ARBA00022505"/>
    </source>
</evidence>
<name>A0ABW3BMR4_9ACTN</name>